<keyword evidence="1" id="KW-0805">Transcription regulation</keyword>
<dbReference type="OrthoDB" id="965844at2"/>
<dbReference type="PRINTS" id="PR00038">
    <property type="entry name" value="HTHLUXR"/>
</dbReference>
<dbReference type="Pfam" id="PF00196">
    <property type="entry name" value="GerE"/>
    <property type="match status" value="1"/>
</dbReference>
<dbReference type="InterPro" id="IPR016032">
    <property type="entry name" value="Sig_transdc_resp-reg_C-effctor"/>
</dbReference>
<protein>
    <submittedName>
        <fullName evidence="5">LuxR family transcriptional regulator</fullName>
    </submittedName>
</protein>
<comment type="caution">
    <text evidence="5">The sequence shown here is derived from an EMBL/GenBank/DDBJ whole genome shotgun (WGS) entry which is preliminary data.</text>
</comment>
<keyword evidence="6" id="KW-1185">Reference proteome</keyword>
<dbReference type="RefSeq" id="WP_131608185.1">
    <property type="nucleotide sequence ID" value="NZ_SJSM01000003.1"/>
</dbReference>
<dbReference type="GO" id="GO:0003677">
    <property type="term" value="F:DNA binding"/>
    <property type="evidence" value="ECO:0007669"/>
    <property type="project" value="UniProtKB-KW"/>
</dbReference>
<organism evidence="5 6">
    <name type="scientific">Pedobacter hiemivivus</name>
    <dbReference type="NCBI Taxonomy" id="2530454"/>
    <lineage>
        <taxon>Bacteria</taxon>
        <taxon>Pseudomonadati</taxon>
        <taxon>Bacteroidota</taxon>
        <taxon>Sphingobacteriia</taxon>
        <taxon>Sphingobacteriales</taxon>
        <taxon>Sphingobacteriaceae</taxon>
        <taxon>Pedobacter</taxon>
    </lineage>
</organism>
<evidence type="ECO:0000256" key="2">
    <source>
        <dbReference type="ARBA" id="ARBA00023125"/>
    </source>
</evidence>
<dbReference type="PROSITE" id="PS50043">
    <property type="entry name" value="HTH_LUXR_2"/>
    <property type="match status" value="1"/>
</dbReference>
<dbReference type="Proteomes" id="UP000291117">
    <property type="component" value="Unassembled WGS sequence"/>
</dbReference>
<dbReference type="GO" id="GO:0006355">
    <property type="term" value="P:regulation of DNA-templated transcription"/>
    <property type="evidence" value="ECO:0007669"/>
    <property type="project" value="InterPro"/>
</dbReference>
<accession>A0A4R0NDP5</accession>
<sequence length="226" mass="26118">MTADSIQTKVDNAIAEMASIADRMPGVVILHDLRDWSVAWMSDRGLRQLNISLEGITNLTAEEYYGNYFNSEDAKDYVPKILGLVERNNDEEFCTCFQQVRLSTHADWVWHMASTKVFLRDDENNPLLAITLAFPIDAMHHMTAKATRLLEENDFLRKNLQRFSGLSEREREVLRLMALGKSSVDTAEKLFISQNTVETHRKNIRQKLETTSYYELCEYARAFDLI</sequence>
<dbReference type="EMBL" id="SJSM01000003">
    <property type="protein sequence ID" value="TCC97827.1"/>
    <property type="molecule type" value="Genomic_DNA"/>
</dbReference>
<dbReference type="SMART" id="SM00421">
    <property type="entry name" value="HTH_LUXR"/>
    <property type="match status" value="1"/>
</dbReference>
<name>A0A4R0NDP5_9SPHI</name>
<evidence type="ECO:0000313" key="5">
    <source>
        <dbReference type="EMBL" id="TCC97827.1"/>
    </source>
</evidence>
<evidence type="ECO:0000256" key="3">
    <source>
        <dbReference type="ARBA" id="ARBA00023163"/>
    </source>
</evidence>
<keyword evidence="2" id="KW-0238">DNA-binding</keyword>
<dbReference type="CDD" id="cd06170">
    <property type="entry name" value="LuxR_C_like"/>
    <property type="match status" value="1"/>
</dbReference>
<feature type="domain" description="HTH luxR-type" evidence="4">
    <location>
        <begin position="159"/>
        <end position="224"/>
    </location>
</feature>
<gene>
    <name evidence="5" type="ORF">EZ444_07915</name>
</gene>
<dbReference type="AlphaFoldDB" id="A0A4R0NDP5"/>
<proteinExistence type="predicted"/>
<evidence type="ECO:0000256" key="1">
    <source>
        <dbReference type="ARBA" id="ARBA00023015"/>
    </source>
</evidence>
<dbReference type="PANTHER" id="PTHR44688:SF16">
    <property type="entry name" value="DNA-BINDING TRANSCRIPTIONAL ACTIVATOR DEVR_DOSR"/>
    <property type="match status" value="1"/>
</dbReference>
<evidence type="ECO:0000259" key="4">
    <source>
        <dbReference type="PROSITE" id="PS50043"/>
    </source>
</evidence>
<dbReference type="SUPFAM" id="SSF46894">
    <property type="entry name" value="C-terminal effector domain of the bipartite response regulators"/>
    <property type="match status" value="1"/>
</dbReference>
<dbReference type="Gene3D" id="1.10.10.10">
    <property type="entry name" value="Winged helix-like DNA-binding domain superfamily/Winged helix DNA-binding domain"/>
    <property type="match status" value="1"/>
</dbReference>
<dbReference type="InterPro" id="IPR000792">
    <property type="entry name" value="Tscrpt_reg_LuxR_C"/>
</dbReference>
<keyword evidence="3" id="KW-0804">Transcription</keyword>
<dbReference type="InterPro" id="IPR036388">
    <property type="entry name" value="WH-like_DNA-bd_sf"/>
</dbReference>
<evidence type="ECO:0000313" key="6">
    <source>
        <dbReference type="Proteomes" id="UP000291117"/>
    </source>
</evidence>
<reference evidence="5 6" key="1">
    <citation type="submission" date="2019-02" db="EMBL/GenBank/DDBJ databases">
        <title>Pedobacter sp. RP-3-8 sp. nov., isolated from Arctic soil.</title>
        <authorList>
            <person name="Dahal R.H."/>
        </authorList>
    </citation>
    <scope>NUCLEOTIDE SEQUENCE [LARGE SCALE GENOMIC DNA]</scope>
    <source>
        <strain evidence="5 6">RP-3-8</strain>
    </source>
</reference>
<dbReference type="PANTHER" id="PTHR44688">
    <property type="entry name" value="DNA-BINDING TRANSCRIPTIONAL ACTIVATOR DEVR_DOSR"/>
    <property type="match status" value="1"/>
</dbReference>